<organism evidence="6 7">
    <name type="scientific">Stylonychia lemnae</name>
    <name type="common">Ciliate</name>
    <dbReference type="NCBI Taxonomy" id="5949"/>
    <lineage>
        <taxon>Eukaryota</taxon>
        <taxon>Sar</taxon>
        <taxon>Alveolata</taxon>
        <taxon>Ciliophora</taxon>
        <taxon>Intramacronucleata</taxon>
        <taxon>Spirotrichea</taxon>
        <taxon>Stichotrichia</taxon>
        <taxon>Sporadotrichida</taxon>
        <taxon>Oxytrichidae</taxon>
        <taxon>Stylonychinae</taxon>
        <taxon>Stylonychia</taxon>
    </lineage>
</organism>
<keyword evidence="5" id="KW-0732">Signal</keyword>
<dbReference type="InterPro" id="IPR050271">
    <property type="entry name" value="UDP-glycosyltransferase"/>
</dbReference>
<feature type="transmembrane region" description="Helical" evidence="4">
    <location>
        <begin position="504"/>
        <end position="532"/>
    </location>
</feature>
<evidence type="ECO:0000256" key="5">
    <source>
        <dbReference type="SAM" id="SignalP"/>
    </source>
</evidence>
<keyword evidence="4" id="KW-0472">Membrane</keyword>
<evidence type="ECO:0000256" key="4">
    <source>
        <dbReference type="SAM" id="Phobius"/>
    </source>
</evidence>
<feature type="chain" id="PRO_5001729296" evidence="5">
    <location>
        <begin position="20"/>
        <end position="566"/>
    </location>
</feature>
<dbReference type="InParanoid" id="A0A078ABC1"/>
<gene>
    <name evidence="6" type="primary">Contig13603.g14509</name>
    <name evidence="6" type="ORF">STYLEM_7059</name>
</gene>
<feature type="signal peptide" evidence="5">
    <location>
        <begin position="1"/>
        <end position="19"/>
    </location>
</feature>
<keyword evidence="4" id="KW-0812">Transmembrane</keyword>
<name>A0A078ABC1_STYLE</name>
<evidence type="ECO:0000256" key="1">
    <source>
        <dbReference type="ARBA" id="ARBA00022676"/>
    </source>
</evidence>
<evidence type="ECO:0000313" key="6">
    <source>
        <dbReference type="EMBL" id="CDW78088.1"/>
    </source>
</evidence>
<dbReference type="PANTHER" id="PTHR48043:SF145">
    <property type="entry name" value="FI06409P-RELATED"/>
    <property type="match status" value="1"/>
</dbReference>
<keyword evidence="4" id="KW-1133">Transmembrane helix</keyword>
<dbReference type="Pfam" id="PF00201">
    <property type="entry name" value="UDPGT"/>
    <property type="match status" value="1"/>
</dbReference>
<dbReference type="SUPFAM" id="SSF53756">
    <property type="entry name" value="UDP-Glycosyltransferase/glycogen phosphorylase"/>
    <property type="match status" value="1"/>
</dbReference>
<dbReference type="GO" id="GO:0008194">
    <property type="term" value="F:UDP-glycosyltransferase activity"/>
    <property type="evidence" value="ECO:0007669"/>
    <property type="project" value="InterPro"/>
</dbReference>
<dbReference type="Gene3D" id="3.40.50.2000">
    <property type="entry name" value="Glycogen Phosphorylase B"/>
    <property type="match status" value="1"/>
</dbReference>
<protein>
    <submittedName>
        <fullName evidence="6">Antennal-enriched udp-glycosyltransferase</fullName>
    </submittedName>
</protein>
<dbReference type="OrthoDB" id="425722at2759"/>
<accession>A0A078ABC1</accession>
<keyword evidence="7" id="KW-1185">Reference proteome</keyword>
<dbReference type="PANTHER" id="PTHR48043">
    <property type="entry name" value="EG:EG0003.4 PROTEIN-RELATED"/>
    <property type="match status" value="1"/>
</dbReference>
<evidence type="ECO:0000256" key="3">
    <source>
        <dbReference type="SAM" id="MobiDB-lite"/>
    </source>
</evidence>
<proteinExistence type="predicted"/>
<feature type="region of interest" description="Disordered" evidence="3">
    <location>
        <begin position="546"/>
        <end position="566"/>
    </location>
</feature>
<dbReference type="InterPro" id="IPR002213">
    <property type="entry name" value="UDP_glucos_trans"/>
</dbReference>
<feature type="compositionally biased region" description="Basic and acidic residues" evidence="3">
    <location>
        <begin position="547"/>
        <end position="566"/>
    </location>
</feature>
<dbReference type="AlphaFoldDB" id="A0A078ABC1"/>
<keyword evidence="2 6" id="KW-0808">Transferase</keyword>
<dbReference type="Proteomes" id="UP000039865">
    <property type="component" value="Unassembled WGS sequence"/>
</dbReference>
<dbReference type="EMBL" id="CCKQ01006766">
    <property type="protein sequence ID" value="CDW78088.1"/>
    <property type="molecule type" value="Genomic_DNA"/>
</dbReference>
<sequence>MKSLISLITLTFLLSSIQGQSQPKQDGPKKVLVYGSFLNGQVDFMIDVAATIASKGPEQREVYQLLPEGSQNIEYVKTLDINPIVIPGYTQDYVNEQNELIRNGEVADQTKFLKEHVSYMFNEQIDLLIDLKSQNFDMLIVERYEDQQFVANFLEIPMLVKVIERVVEPIIIQEIGGNPSHSSQLSTLRNTLFGIQRYETLEDKQLSFFFRFFNFVSFFLHKAYLYPSIQYDLASIIPDEYVEQATTQRYANMTIFTGIEGLIPPIAVPPSLKFIYPRYKTQYQPEFMQIDQELKDFMNKKFPKQLALATFGNTKQPNVYDLDNLATYMVKQKQIGFIVSLSNPQNYPEEVLNKLSESSNIYLTGWVPQQTILKDERVKLFFTHGGLNSYYEGLEASKTMIIIPFEQDEQARFLCDFAHLEQYGSCVYQNTISEIEEAVQRAMKTNGYQKKVSQLSKVAKKSSESKKDLNYWIDYCFKVGTNHLAMPQYQTMRIDQYYDLDLHFLLFTAILVGLYLIYIAIIILIFLVKLLIRFVKYVMVKVKERKAKTDEQQKEQSDNDNKVKND</sequence>
<keyword evidence="1" id="KW-0328">Glycosyltransferase</keyword>
<reference evidence="6 7" key="1">
    <citation type="submission" date="2014-06" db="EMBL/GenBank/DDBJ databases">
        <authorList>
            <person name="Swart Estienne"/>
        </authorList>
    </citation>
    <scope>NUCLEOTIDE SEQUENCE [LARGE SCALE GENOMIC DNA]</scope>
    <source>
        <strain evidence="6 7">130c</strain>
    </source>
</reference>
<evidence type="ECO:0000256" key="2">
    <source>
        <dbReference type="ARBA" id="ARBA00022679"/>
    </source>
</evidence>
<evidence type="ECO:0000313" key="7">
    <source>
        <dbReference type="Proteomes" id="UP000039865"/>
    </source>
</evidence>